<dbReference type="Gene3D" id="2.60.40.1190">
    <property type="match status" value="1"/>
</dbReference>
<feature type="chain" id="PRO_5045164112" description="YD repeat-containing protein" evidence="2">
    <location>
        <begin position="25"/>
        <end position="291"/>
    </location>
</feature>
<keyword evidence="4" id="KW-1185">Reference proteome</keyword>
<protein>
    <recommendedName>
        <fullName evidence="5">YD repeat-containing protein</fullName>
    </recommendedName>
</protein>
<feature type="signal peptide" evidence="2">
    <location>
        <begin position="1"/>
        <end position="24"/>
    </location>
</feature>
<feature type="compositionally biased region" description="Gly residues" evidence="1">
    <location>
        <begin position="231"/>
        <end position="271"/>
    </location>
</feature>
<gene>
    <name evidence="3" type="ORF">HDF23_005863</name>
</gene>
<comment type="caution">
    <text evidence="3">The sequence shown here is derived from an EMBL/GenBank/DDBJ whole genome shotgun (WGS) entry which is preliminary data.</text>
</comment>
<dbReference type="RefSeq" id="WP_076379062.1">
    <property type="nucleotide sequence ID" value="NZ_FTMG01000029.1"/>
</dbReference>
<evidence type="ECO:0000313" key="3">
    <source>
        <dbReference type="EMBL" id="MBB6113080.1"/>
    </source>
</evidence>
<name>A0ABR6PTK8_9SPHI</name>
<proteinExistence type="predicted"/>
<evidence type="ECO:0008006" key="5">
    <source>
        <dbReference type="Google" id="ProtNLM"/>
    </source>
</evidence>
<evidence type="ECO:0000256" key="2">
    <source>
        <dbReference type="SAM" id="SignalP"/>
    </source>
</evidence>
<dbReference type="Proteomes" id="UP000541583">
    <property type="component" value="Unassembled WGS sequence"/>
</dbReference>
<sequence>MKKIAPHFILACTIQLITVGIAHAQTAKNAQTTLKAPSGPVTVDGDLKDWGDSLRYFNDEKKINYTLANDQTMLYAAIRISDRMDQIRTLNAGITLSIDTKGKKKESFSLTFPLADPGTPPTFGKRDNPTGDITQEDRDELMQERVTKLRNIKVVGFKDIEGDMITTSNTYGIKAAINYDAQGNLVYEIAIPLQFFHAEDITKNEWAFNFKINGLQRAKGDGAENPDHQSGGFGGGGGGRGGRGGGGGGGGMGGGRGGRGGRGGAGTGGAESGRSEMAKSTDFWEKFYLAK</sequence>
<keyword evidence="2" id="KW-0732">Signal</keyword>
<evidence type="ECO:0000313" key="4">
    <source>
        <dbReference type="Proteomes" id="UP000541583"/>
    </source>
</evidence>
<evidence type="ECO:0000256" key="1">
    <source>
        <dbReference type="SAM" id="MobiDB-lite"/>
    </source>
</evidence>
<accession>A0ABR6PTK8</accession>
<dbReference type="EMBL" id="JACHCB010000028">
    <property type="protein sequence ID" value="MBB6113080.1"/>
    <property type="molecule type" value="Genomic_DNA"/>
</dbReference>
<reference evidence="3 4" key="1">
    <citation type="submission" date="2020-08" db="EMBL/GenBank/DDBJ databases">
        <title>Genomic Encyclopedia of Type Strains, Phase IV (KMG-V): Genome sequencing to study the core and pangenomes of soil and plant-associated prokaryotes.</title>
        <authorList>
            <person name="Whitman W."/>
        </authorList>
    </citation>
    <scope>NUCLEOTIDE SEQUENCE [LARGE SCALE GENOMIC DNA]</scope>
    <source>
        <strain evidence="3 4">ANJLi2</strain>
    </source>
</reference>
<organism evidence="3 4">
    <name type="scientific">Mucilaginibacter lappiensis</name>
    <dbReference type="NCBI Taxonomy" id="354630"/>
    <lineage>
        <taxon>Bacteria</taxon>
        <taxon>Pseudomonadati</taxon>
        <taxon>Bacteroidota</taxon>
        <taxon>Sphingobacteriia</taxon>
        <taxon>Sphingobacteriales</taxon>
        <taxon>Sphingobacteriaceae</taxon>
        <taxon>Mucilaginibacter</taxon>
    </lineage>
</organism>
<feature type="region of interest" description="Disordered" evidence="1">
    <location>
        <begin position="219"/>
        <end position="278"/>
    </location>
</feature>